<proteinExistence type="predicted"/>
<accession>A0ACC2LER9</accession>
<evidence type="ECO:0000313" key="2">
    <source>
        <dbReference type="Proteomes" id="UP001234297"/>
    </source>
</evidence>
<evidence type="ECO:0000313" key="1">
    <source>
        <dbReference type="EMBL" id="KAJ8631529.1"/>
    </source>
</evidence>
<reference evidence="1 2" key="1">
    <citation type="journal article" date="2022" name="Hortic Res">
        <title>A haplotype resolved chromosomal level avocado genome allows analysis of novel avocado genes.</title>
        <authorList>
            <person name="Nath O."/>
            <person name="Fletcher S.J."/>
            <person name="Hayward A."/>
            <person name="Shaw L.M."/>
            <person name="Masouleh A.K."/>
            <person name="Furtado A."/>
            <person name="Henry R.J."/>
            <person name="Mitter N."/>
        </authorList>
    </citation>
    <scope>NUCLEOTIDE SEQUENCE [LARGE SCALE GENOMIC DNA]</scope>
    <source>
        <strain evidence="2">cv. Hass</strain>
    </source>
</reference>
<dbReference type="Proteomes" id="UP001234297">
    <property type="component" value="Chromosome 7"/>
</dbReference>
<organism evidence="1 2">
    <name type="scientific">Persea americana</name>
    <name type="common">Avocado</name>
    <dbReference type="NCBI Taxonomy" id="3435"/>
    <lineage>
        <taxon>Eukaryota</taxon>
        <taxon>Viridiplantae</taxon>
        <taxon>Streptophyta</taxon>
        <taxon>Embryophyta</taxon>
        <taxon>Tracheophyta</taxon>
        <taxon>Spermatophyta</taxon>
        <taxon>Magnoliopsida</taxon>
        <taxon>Magnoliidae</taxon>
        <taxon>Laurales</taxon>
        <taxon>Lauraceae</taxon>
        <taxon>Persea</taxon>
    </lineage>
</organism>
<protein>
    <submittedName>
        <fullName evidence="1">Uncharacterized protein</fullName>
    </submittedName>
</protein>
<keyword evidence="2" id="KW-1185">Reference proteome</keyword>
<sequence>MAKSKTSCFNLIACGSDSAQEEEDHLQWTESRASADKHGWSFRKRSERHQVLSNSMVSEVPSAGHKGSPEAAVDLHVLINPTVPDKISVSQWKDETITIPALSLATVNSKVADTLIATGGSSNGDYNAQESVAIVIQSAIRIYLAKKAFYKLKNVVKLQAVVRGHLVRRQAVGTLRCAQAIVKVQALVRARRAHLSLEGSSIQEKLDKQPKINHQRANPLEYSDTEGNKTNASVETLLSSRFARQLFESKPKTKPIHISCDPARPESAWKWLERWMSVLSSEIMQLQKLELNLEHQEDGAKTNSTVYEIESEVPAEVISKPADMNSGVKETEMLLKGEENLDTCIEDDFEFQAWKPIPTSGEISSVAMRDDLEDGLWGVSPETATEIREALKEAPDSVANEVVTQSTATSQTKLSADSDKPEVSSENSKQSVKRVPSEQVGTEGKKFIFGSRKSTNSAFAAVRSKFEELSSAATSSKSISSSFHDTAVESRPDSPLSYTSSVTRAKDLCMTEELISHDPRIQMWGSECGTELSISSTLDSPDRPEAEGGGFVLEIISTTKENPDKLNSENVNAKAINSSSILENVSNSSYPGYVQPGKLQEVDESSADSVSPMCPSPMNLQPPSEQIVSNVHAQVDTETDGPVEVSPQGSPRSNITVPDSHGTPSSQFSLTSNRKKSGKSLPSQKHMSQSVGKRSISKQSYDSTVRNSAEHLPKDPKLVKRRNSFDHEPRVSSSTSNSLPSYMQVTKSARAKANMNHSPKLSPDVQDKESHLKKRHSLPVTAAKQGFPRMQPSIPNVQQGAKQKAAHSPQTAIGKSRSFYWESPI</sequence>
<dbReference type="EMBL" id="CM056815">
    <property type="protein sequence ID" value="KAJ8631529.1"/>
    <property type="molecule type" value="Genomic_DNA"/>
</dbReference>
<comment type="caution">
    <text evidence="1">The sequence shown here is derived from an EMBL/GenBank/DDBJ whole genome shotgun (WGS) entry which is preliminary data.</text>
</comment>
<gene>
    <name evidence="1" type="ORF">MRB53_024852</name>
</gene>
<name>A0ACC2LER9_PERAE</name>